<evidence type="ECO:0000313" key="2">
    <source>
        <dbReference type="EMBL" id="BBP90033.1"/>
    </source>
</evidence>
<evidence type="ECO:0000313" key="3">
    <source>
        <dbReference type="Proteomes" id="UP000464658"/>
    </source>
</evidence>
<keyword evidence="1" id="KW-0472">Membrane</keyword>
<accession>A0A5S9MA87</accession>
<keyword evidence="1" id="KW-0812">Transmembrane</keyword>
<reference evidence="2 3" key="1">
    <citation type="submission" date="2019-12" db="EMBL/GenBank/DDBJ databases">
        <title>Full genome sequence of a Bacillus safensis strain isolated from commercially available natto in Indonesia.</title>
        <authorList>
            <person name="Yoshida M."/>
            <person name="Uomi M."/>
            <person name="Waturangi D."/>
            <person name="Ekaputri J.J."/>
            <person name="Setiamarga D.H.E."/>
        </authorList>
    </citation>
    <scope>NUCLEOTIDE SEQUENCE [LARGE SCALE GENOMIC DNA]</scope>
    <source>
        <strain evidence="2 3">IDN1</strain>
    </source>
</reference>
<organism evidence="2 3">
    <name type="scientific">Bacillus safensis</name>
    <dbReference type="NCBI Taxonomy" id="561879"/>
    <lineage>
        <taxon>Bacteria</taxon>
        <taxon>Bacillati</taxon>
        <taxon>Bacillota</taxon>
        <taxon>Bacilli</taxon>
        <taxon>Bacillales</taxon>
        <taxon>Bacillaceae</taxon>
        <taxon>Bacillus</taxon>
    </lineage>
</organism>
<protein>
    <submittedName>
        <fullName evidence="2">Uncharacterized protein</fullName>
    </submittedName>
</protein>
<gene>
    <name evidence="2" type="ORF">BsIDN1_36510</name>
</gene>
<proteinExistence type="predicted"/>
<dbReference type="EMBL" id="AP021906">
    <property type="protein sequence ID" value="BBP90033.1"/>
    <property type="molecule type" value="Genomic_DNA"/>
</dbReference>
<feature type="transmembrane region" description="Helical" evidence="1">
    <location>
        <begin position="27"/>
        <end position="49"/>
    </location>
</feature>
<keyword evidence="1" id="KW-1133">Transmembrane helix</keyword>
<dbReference type="AlphaFoldDB" id="A0A5S9MA87"/>
<sequence>MGTIVLSLLYSAGMLMRVTYISIDQMIWFHGSINVFFFVILPGLIGWLIEGPKDQLEQKDFPISKVHGRFHLISFQKERMHDRENLGLVDSLDDLNGTTFSADRVSPVIRRFYENPMAFTLKAAVCFHWWVRPFVFFLLQPVFFKK</sequence>
<evidence type="ECO:0000256" key="1">
    <source>
        <dbReference type="SAM" id="Phobius"/>
    </source>
</evidence>
<dbReference type="Proteomes" id="UP000464658">
    <property type="component" value="Chromosome"/>
</dbReference>
<name>A0A5S9MA87_BACIA</name>